<dbReference type="PANTHER" id="PTHR43798:SF33">
    <property type="entry name" value="HYDROLASE, PUTATIVE (AFU_ORTHOLOGUE AFUA_2G14860)-RELATED"/>
    <property type="match status" value="1"/>
</dbReference>
<feature type="domain" description="AB hydrolase-1" evidence="1">
    <location>
        <begin position="31"/>
        <end position="272"/>
    </location>
</feature>
<dbReference type="AlphaFoldDB" id="A0A0F6W3A2"/>
<dbReference type="GO" id="GO:0046464">
    <property type="term" value="P:acylglycerol catabolic process"/>
    <property type="evidence" value="ECO:0007669"/>
    <property type="project" value="TreeGrafter"/>
</dbReference>
<evidence type="ECO:0000313" key="3">
    <source>
        <dbReference type="Proteomes" id="UP000034883"/>
    </source>
</evidence>
<protein>
    <submittedName>
        <fullName evidence="2">Hydrolase, alpha/beta fold family</fullName>
    </submittedName>
</protein>
<dbReference type="GO" id="GO:0047372">
    <property type="term" value="F:monoacylglycerol lipase activity"/>
    <property type="evidence" value="ECO:0007669"/>
    <property type="project" value="TreeGrafter"/>
</dbReference>
<dbReference type="GO" id="GO:0016020">
    <property type="term" value="C:membrane"/>
    <property type="evidence" value="ECO:0007669"/>
    <property type="project" value="TreeGrafter"/>
</dbReference>
<name>A0A0F6W3A2_9BACT</name>
<dbReference type="SUPFAM" id="SSF53474">
    <property type="entry name" value="alpha/beta-Hydrolases"/>
    <property type="match status" value="1"/>
</dbReference>
<dbReference type="OrthoDB" id="9799989at2"/>
<accession>A0A0F6W3A2</accession>
<dbReference type="RefSeq" id="WP_053233572.1">
    <property type="nucleotide sequence ID" value="NZ_CP011125.1"/>
</dbReference>
<reference evidence="2 3" key="1">
    <citation type="submission" date="2015-03" db="EMBL/GenBank/DDBJ databases">
        <title>Genome assembly of Sandaracinus amylolyticus DSM 53668.</title>
        <authorList>
            <person name="Sharma G."/>
            <person name="Subramanian S."/>
        </authorList>
    </citation>
    <scope>NUCLEOTIDE SEQUENCE [LARGE SCALE GENOMIC DNA]</scope>
    <source>
        <strain evidence="2 3">DSM 53668</strain>
    </source>
</reference>
<dbReference type="InterPro" id="IPR029058">
    <property type="entry name" value="AB_hydrolase_fold"/>
</dbReference>
<sequence length="281" mass="31602">MRYEAWRASGREIELDGMRVFLRERGEGRALVFLHGFPTTSFDWADVIARLETRFRCVAFDFLGFGGTPPVARIDYAAQCDLAERVMRASGITRCVIVAHDYAVSVAQELLARRREGARSGIEIDGVVFMNGAIEPTLHRALPVQKLLAGPLGPWLAPVLVTKRTFARSMARLITRMDRFDVDEHWRGVRAHAARAPRLLHYIAERRVHAERWRAAFRDRSVPIALVWGTRDPVSGGHVLAWAREARPDAEIVALDVGHYPQVEATEDCVAAIERFVARVG</sequence>
<keyword evidence="2" id="KW-0378">Hydrolase</keyword>
<organism evidence="2 3">
    <name type="scientific">Sandaracinus amylolyticus</name>
    <dbReference type="NCBI Taxonomy" id="927083"/>
    <lineage>
        <taxon>Bacteria</taxon>
        <taxon>Pseudomonadati</taxon>
        <taxon>Myxococcota</taxon>
        <taxon>Polyangia</taxon>
        <taxon>Polyangiales</taxon>
        <taxon>Sandaracinaceae</taxon>
        <taxon>Sandaracinus</taxon>
    </lineage>
</organism>
<evidence type="ECO:0000259" key="1">
    <source>
        <dbReference type="Pfam" id="PF12697"/>
    </source>
</evidence>
<dbReference type="Proteomes" id="UP000034883">
    <property type="component" value="Chromosome"/>
</dbReference>
<proteinExistence type="predicted"/>
<dbReference type="InterPro" id="IPR000073">
    <property type="entry name" value="AB_hydrolase_1"/>
</dbReference>
<gene>
    <name evidence="2" type="ORF">DB32_003542</name>
</gene>
<dbReference type="InterPro" id="IPR050266">
    <property type="entry name" value="AB_hydrolase_sf"/>
</dbReference>
<dbReference type="Gene3D" id="3.40.50.1820">
    <property type="entry name" value="alpha/beta hydrolase"/>
    <property type="match status" value="1"/>
</dbReference>
<dbReference type="STRING" id="927083.DB32_003542"/>
<dbReference type="Pfam" id="PF12697">
    <property type="entry name" value="Abhydrolase_6"/>
    <property type="match status" value="1"/>
</dbReference>
<dbReference type="EMBL" id="CP011125">
    <property type="protein sequence ID" value="AKF06393.1"/>
    <property type="molecule type" value="Genomic_DNA"/>
</dbReference>
<evidence type="ECO:0000313" key="2">
    <source>
        <dbReference type="EMBL" id="AKF06393.1"/>
    </source>
</evidence>
<keyword evidence="3" id="KW-1185">Reference proteome</keyword>
<dbReference type="KEGG" id="samy:DB32_003542"/>
<dbReference type="PANTHER" id="PTHR43798">
    <property type="entry name" value="MONOACYLGLYCEROL LIPASE"/>
    <property type="match status" value="1"/>
</dbReference>